<dbReference type="eggNOG" id="COG0524">
    <property type="taxonomic scope" value="Bacteria"/>
</dbReference>
<dbReference type="Pfam" id="PF00294">
    <property type="entry name" value="PfkB"/>
    <property type="match status" value="1"/>
</dbReference>
<dbReference type="Proteomes" id="UP000028700">
    <property type="component" value="Unassembled WGS sequence"/>
</dbReference>
<dbReference type="OrthoDB" id="9806249at2"/>
<feature type="domain" description="Carbohydrate kinase PfkB" evidence="3">
    <location>
        <begin position="70"/>
        <end position="354"/>
    </location>
</feature>
<evidence type="ECO:0000313" key="4">
    <source>
        <dbReference type="EMBL" id="GAK48475.1"/>
    </source>
</evidence>
<dbReference type="Gene3D" id="3.40.1190.20">
    <property type="match status" value="1"/>
</dbReference>
<dbReference type="SUPFAM" id="SSF53613">
    <property type="entry name" value="Ribokinase-like"/>
    <property type="match status" value="1"/>
</dbReference>
<dbReference type="SUPFAM" id="SSF46785">
    <property type="entry name" value="Winged helix' DNA-binding domain"/>
    <property type="match status" value="1"/>
</dbReference>
<dbReference type="STRING" id="1291743.LOSG293_320080"/>
<dbReference type="PROSITE" id="PS00583">
    <property type="entry name" value="PFKB_KINASES_1"/>
    <property type="match status" value="1"/>
</dbReference>
<protein>
    <submittedName>
        <fullName evidence="4">Carbohydrate kinase</fullName>
    </submittedName>
</protein>
<dbReference type="InterPro" id="IPR036388">
    <property type="entry name" value="WH-like_DNA-bd_sf"/>
</dbReference>
<dbReference type="PANTHER" id="PTHR10584">
    <property type="entry name" value="SUGAR KINASE"/>
    <property type="match status" value="1"/>
</dbReference>
<organism evidence="4 5">
    <name type="scientific">Secundilactobacillus oryzae JCM 18671</name>
    <dbReference type="NCBI Taxonomy" id="1291743"/>
    <lineage>
        <taxon>Bacteria</taxon>
        <taxon>Bacillati</taxon>
        <taxon>Bacillota</taxon>
        <taxon>Bacilli</taxon>
        <taxon>Lactobacillales</taxon>
        <taxon>Lactobacillaceae</taxon>
        <taxon>Secundilactobacillus</taxon>
    </lineage>
</organism>
<dbReference type="InterPro" id="IPR002173">
    <property type="entry name" value="Carboh/pur_kinase_PfkB_CS"/>
</dbReference>
<dbReference type="InterPro" id="IPR011611">
    <property type="entry name" value="PfkB_dom"/>
</dbReference>
<dbReference type="Gene3D" id="1.10.10.10">
    <property type="entry name" value="Winged helix-like DNA-binding domain superfamily/Winged helix DNA-binding domain"/>
    <property type="match status" value="1"/>
</dbReference>
<dbReference type="GO" id="GO:0016301">
    <property type="term" value="F:kinase activity"/>
    <property type="evidence" value="ECO:0007669"/>
    <property type="project" value="UniProtKB-KW"/>
</dbReference>
<evidence type="ECO:0000256" key="1">
    <source>
        <dbReference type="ARBA" id="ARBA00022679"/>
    </source>
</evidence>
<dbReference type="Pfam" id="PF13412">
    <property type="entry name" value="HTH_24"/>
    <property type="match status" value="1"/>
</dbReference>
<dbReference type="PANTHER" id="PTHR10584:SF166">
    <property type="entry name" value="RIBOKINASE"/>
    <property type="match status" value="1"/>
</dbReference>
<name>A0A081BKA7_9LACO</name>
<keyword evidence="2 4" id="KW-0418">Kinase</keyword>
<dbReference type="EMBL" id="BBJM01000032">
    <property type="protein sequence ID" value="GAK48475.1"/>
    <property type="molecule type" value="Genomic_DNA"/>
</dbReference>
<evidence type="ECO:0000313" key="5">
    <source>
        <dbReference type="Proteomes" id="UP000028700"/>
    </source>
</evidence>
<dbReference type="AlphaFoldDB" id="A0A081BKA7"/>
<accession>A0A081BKA7</accession>
<evidence type="ECO:0000256" key="2">
    <source>
        <dbReference type="ARBA" id="ARBA00022777"/>
    </source>
</evidence>
<keyword evidence="1" id="KW-0808">Transferase</keyword>
<dbReference type="eggNOG" id="COG1522">
    <property type="taxonomic scope" value="Bacteria"/>
</dbReference>
<keyword evidence="5" id="KW-1185">Reference proteome</keyword>
<comment type="caution">
    <text evidence="4">The sequence shown here is derived from an EMBL/GenBank/DDBJ whole genome shotgun (WGS) entry which is preliminary data.</text>
</comment>
<reference evidence="4" key="1">
    <citation type="journal article" date="2014" name="Genome Announc.">
        <title>Draft Genome Sequence of Lactobacillus oryzae Strain SG293T.</title>
        <authorList>
            <person name="Tanizawa Y."/>
            <person name="Fujisawa T."/>
            <person name="Mochizuki T."/>
            <person name="Kaminuma E."/>
            <person name="Nakamura Y."/>
            <person name="Tohno M."/>
        </authorList>
    </citation>
    <scope>NUCLEOTIDE SEQUENCE [LARGE SCALE GENOMIC DNA]</scope>
    <source>
        <strain evidence="4">SG293</strain>
    </source>
</reference>
<evidence type="ECO:0000259" key="3">
    <source>
        <dbReference type="Pfam" id="PF00294"/>
    </source>
</evidence>
<sequence>MGGIALDENNNEITTRERQILEWIQQDPMISQNDLADLAGISRSGVAVHISNLMKKGYLRGKGYIFPPQNHVTVIGGVNMDTYGVGVEPFTAKTSNSGHIYHSIGGLGRNISLNLRKLGIFNYFISVYGDDADGEQFKVDATNHDMDITYSKQLMNEKTSSYIYLNQPDGERFIGLDDMEINDRLTPELLEARSEVIRHSRAVIVDTNLPEDTIQWVVTHFDGPVLAKAVSLAKVGRLQSSLSSLNTLVINGIEAPVLVETVPGDKESALRCAQELVDTGVENVFLYVDNIGTVYANRQQHIFLPQPDIHQKNTNGAGGAAIAALVLAAVNGLDFKQTAQLAAAAAYITSESPDSVNEAMSTDLIQKKIESLF</sequence>
<gene>
    <name evidence="4" type="ORF">LOSG293_320080</name>
</gene>
<dbReference type="InterPro" id="IPR036390">
    <property type="entry name" value="WH_DNA-bd_sf"/>
</dbReference>
<proteinExistence type="predicted"/>
<dbReference type="InterPro" id="IPR029056">
    <property type="entry name" value="Ribokinase-like"/>
</dbReference>